<gene>
    <name evidence="1" type="ORF">MJG53_012135</name>
</gene>
<accession>A0ACB9UQR9</accession>
<dbReference type="EMBL" id="CM043038">
    <property type="protein sequence ID" value="KAI4575932.1"/>
    <property type="molecule type" value="Genomic_DNA"/>
</dbReference>
<evidence type="ECO:0000313" key="1">
    <source>
        <dbReference type="EMBL" id="KAI4575932.1"/>
    </source>
</evidence>
<reference evidence="1" key="1">
    <citation type="submission" date="2022-03" db="EMBL/GenBank/DDBJ databases">
        <title>Genomic analyses of argali, domestic sheep and their hybrids provide insights into chromosomal evolution, heterosis and genetic basis of agronomic traits.</title>
        <authorList>
            <person name="Li M."/>
        </authorList>
    </citation>
    <scope>NUCLEOTIDE SEQUENCE</scope>
    <source>
        <strain evidence="1">F1 hybrid</strain>
    </source>
</reference>
<comment type="caution">
    <text evidence="1">The sequence shown here is derived from an EMBL/GenBank/DDBJ whole genome shotgun (WGS) entry which is preliminary data.</text>
</comment>
<name>A0ACB9UQR9_9CETA</name>
<evidence type="ECO:0000313" key="2">
    <source>
        <dbReference type="Proteomes" id="UP001057279"/>
    </source>
</evidence>
<organism evidence="1 2">
    <name type="scientific">Ovis ammon polii x Ovis aries</name>
    <dbReference type="NCBI Taxonomy" id="2918886"/>
    <lineage>
        <taxon>Eukaryota</taxon>
        <taxon>Metazoa</taxon>
        <taxon>Chordata</taxon>
        <taxon>Craniata</taxon>
        <taxon>Vertebrata</taxon>
        <taxon>Euteleostomi</taxon>
        <taxon>Mammalia</taxon>
        <taxon>Eutheria</taxon>
        <taxon>Laurasiatheria</taxon>
        <taxon>Artiodactyla</taxon>
        <taxon>Ruminantia</taxon>
        <taxon>Pecora</taxon>
        <taxon>Bovidae</taxon>
        <taxon>Caprinae</taxon>
        <taxon>Ovis</taxon>
    </lineage>
</organism>
<sequence length="183" mass="20534">MLEEGQGGHGEDRSLDQRAVLEKRLDDCDKAATQAQSDGQQLVARAAAQQRAVWIESRGEEHEDQYPIMMAHDIIRRTDVNCTSQDNHQARKDENDLGNARETSPAKEDEVKGKCMRFSTFSPKGNQRVDKKNNLILDVFGKSFCPMESEVEQGETVGKGECKAADTRDHVTEPLQMLRITTT</sequence>
<keyword evidence="2" id="KW-1185">Reference proteome</keyword>
<proteinExistence type="predicted"/>
<dbReference type="Proteomes" id="UP001057279">
    <property type="component" value="Linkage Group LG13"/>
</dbReference>
<protein>
    <submittedName>
        <fullName evidence="1">Uncharacterized protein</fullName>
    </submittedName>
</protein>